<evidence type="ECO:0000256" key="5">
    <source>
        <dbReference type="ARBA" id="ARBA00023077"/>
    </source>
</evidence>
<feature type="domain" description="TonB-dependent receptor-like beta-barrel" evidence="11">
    <location>
        <begin position="470"/>
        <end position="996"/>
    </location>
</feature>
<evidence type="ECO:0000256" key="10">
    <source>
        <dbReference type="SAM" id="SignalP"/>
    </source>
</evidence>
<evidence type="ECO:0000256" key="6">
    <source>
        <dbReference type="ARBA" id="ARBA00023136"/>
    </source>
</evidence>
<feature type="chain" id="PRO_5047438156" evidence="10">
    <location>
        <begin position="21"/>
        <end position="1033"/>
    </location>
</feature>
<evidence type="ECO:0000256" key="7">
    <source>
        <dbReference type="ARBA" id="ARBA00023237"/>
    </source>
</evidence>
<dbReference type="SUPFAM" id="SSF56935">
    <property type="entry name" value="Porins"/>
    <property type="match status" value="1"/>
</dbReference>
<protein>
    <submittedName>
        <fullName evidence="13">TonB-dependent receptor</fullName>
    </submittedName>
</protein>
<feature type="domain" description="TonB-dependent receptor plug" evidence="12">
    <location>
        <begin position="67"/>
        <end position="178"/>
    </location>
</feature>
<dbReference type="Pfam" id="PF07715">
    <property type="entry name" value="Plug"/>
    <property type="match status" value="1"/>
</dbReference>
<dbReference type="Gene3D" id="2.40.170.20">
    <property type="entry name" value="TonB-dependent receptor, beta-barrel domain"/>
    <property type="match status" value="1"/>
</dbReference>
<keyword evidence="6 8" id="KW-0472">Membrane</keyword>
<keyword evidence="5 9" id="KW-0798">TonB box</keyword>
<dbReference type="PROSITE" id="PS52016">
    <property type="entry name" value="TONB_DEPENDENT_REC_3"/>
    <property type="match status" value="1"/>
</dbReference>
<dbReference type="InterPro" id="IPR039426">
    <property type="entry name" value="TonB-dep_rcpt-like"/>
</dbReference>
<feature type="signal peptide" evidence="10">
    <location>
        <begin position="1"/>
        <end position="20"/>
    </location>
</feature>
<keyword evidence="2 8" id="KW-0813">Transport</keyword>
<evidence type="ECO:0000256" key="2">
    <source>
        <dbReference type="ARBA" id="ARBA00022448"/>
    </source>
</evidence>
<accession>A0ABM6MAK9</accession>
<comment type="similarity">
    <text evidence="8 9">Belongs to the TonB-dependent receptor family.</text>
</comment>
<evidence type="ECO:0000256" key="1">
    <source>
        <dbReference type="ARBA" id="ARBA00004571"/>
    </source>
</evidence>
<keyword evidence="10" id="KW-0732">Signal</keyword>
<evidence type="ECO:0000313" key="13">
    <source>
        <dbReference type="EMBL" id="ASR53097.1"/>
    </source>
</evidence>
<dbReference type="PANTHER" id="PTHR47234:SF2">
    <property type="entry name" value="TONB-DEPENDENT RECEPTOR"/>
    <property type="match status" value="1"/>
</dbReference>
<proteinExistence type="inferred from homology"/>
<gene>
    <name evidence="13" type="ORF">B5J99_17900</name>
</gene>
<keyword evidence="13" id="KW-0675">Receptor</keyword>
<reference evidence="13 14" key="1">
    <citation type="submission" date="2017-03" db="EMBL/GenBank/DDBJ databases">
        <title>Complete genome sequence of Blastomonas fulva degrading microcsystin LR.</title>
        <authorList>
            <person name="Lee H.-g."/>
            <person name="Jin L."/>
            <person name="oh H.-M."/>
        </authorList>
    </citation>
    <scope>NUCLEOTIDE SEQUENCE [LARGE SCALE GENOMIC DNA]</scope>
    <source>
        <strain evidence="13 14">T2</strain>
    </source>
</reference>
<dbReference type="Proteomes" id="UP000258016">
    <property type="component" value="Chromosome"/>
</dbReference>
<evidence type="ECO:0000256" key="3">
    <source>
        <dbReference type="ARBA" id="ARBA00022452"/>
    </source>
</evidence>
<keyword evidence="3 8" id="KW-1134">Transmembrane beta strand</keyword>
<evidence type="ECO:0000256" key="4">
    <source>
        <dbReference type="ARBA" id="ARBA00022692"/>
    </source>
</evidence>
<evidence type="ECO:0000313" key="14">
    <source>
        <dbReference type="Proteomes" id="UP000258016"/>
    </source>
</evidence>
<dbReference type="PANTHER" id="PTHR47234">
    <property type="match status" value="1"/>
</dbReference>
<organism evidence="13 14">
    <name type="scientific">Blastomonas fulva</name>
    <dbReference type="NCBI Taxonomy" id="1550728"/>
    <lineage>
        <taxon>Bacteria</taxon>
        <taxon>Pseudomonadati</taxon>
        <taxon>Pseudomonadota</taxon>
        <taxon>Alphaproteobacteria</taxon>
        <taxon>Sphingomonadales</taxon>
        <taxon>Sphingomonadaceae</taxon>
        <taxon>Blastomonas</taxon>
    </lineage>
</organism>
<dbReference type="InterPro" id="IPR000531">
    <property type="entry name" value="Beta-barrel_TonB"/>
</dbReference>
<dbReference type="InterPro" id="IPR037066">
    <property type="entry name" value="Plug_dom_sf"/>
</dbReference>
<keyword evidence="7 8" id="KW-0998">Cell outer membrane</keyword>
<comment type="subcellular location">
    <subcellularLocation>
        <location evidence="1 8">Cell outer membrane</location>
        <topology evidence="1 8">Multi-pass membrane protein</topology>
    </subcellularLocation>
</comment>
<dbReference type="Gene3D" id="2.170.130.10">
    <property type="entry name" value="TonB-dependent receptor, plug domain"/>
    <property type="match status" value="1"/>
</dbReference>
<evidence type="ECO:0000259" key="12">
    <source>
        <dbReference type="Pfam" id="PF07715"/>
    </source>
</evidence>
<dbReference type="Pfam" id="PF00593">
    <property type="entry name" value="TonB_dep_Rec_b-barrel"/>
    <property type="match status" value="1"/>
</dbReference>
<evidence type="ECO:0000256" key="8">
    <source>
        <dbReference type="PROSITE-ProRule" id="PRU01360"/>
    </source>
</evidence>
<dbReference type="InterPro" id="IPR012910">
    <property type="entry name" value="Plug_dom"/>
</dbReference>
<evidence type="ECO:0000259" key="11">
    <source>
        <dbReference type="Pfam" id="PF00593"/>
    </source>
</evidence>
<sequence length="1033" mass="108375">MMKVSSNPLRISLLASVAFAGVCVANPAAAQTQSAPGGTTTAVPAAEAQADEEIIVTGSRIARSGFDTSTPVSVVDDTEITLSGTVNVERLLGQSPQFIASPTGGSTVSGQGAGIADLNLRGFGATRNLVLVNGRRFAISGPDQTTDINTIPSALIKRVEIVTGGSSAVYGSDAITGVVNFVMNDEFEGVVARAQFGGNTTTSAHTQDYTITAGGNFADGRGNTVVSLNYLKRDPITRAERGGFTSVALADGCVVPGSDSGVTRVGTPFAVPAGQTCRSAGGQPGFIFGGSGDIPNGRVSGIATYGSASPGLRAAYDAAGLTNIGGFGFTFNDQGTAARNAVDPADRYNLAPDNYLVIPQKRYMINSFTTYEFTPNVTGYLEMHYSQNEVRAQLAPSNVGVSTLLNVNNPFLSAGVQGVLRQLDAEQTNPITVASGPVSRTTTVNDGLAVVTLGRRYGEVGPRQAIQRRDVFRAVGGFRGDLGTVVEGGLRDLTYDVYYSYAKTNFSEELNRALSRSALQASLLSVNGAAPVCNVFGLNISDACIRAISVSATNTTEATQQVAAASISGKSFTLPGGDIGFNLGLEWRKNEAAFRPDQFLASGDVVGFNAGRATAGGITAKEVFGEIRLPILADTPFFQALTVNGAFRYSDYSLGGVGGVWTYLGGAEWSPVDDITFRGQYQRAIRAPNVNELFGGISRSNVVATDPCSSRQPAAQQSAAVRAICVATGVPAAAVFTAGVQPNAFFPVDQGGNPNVGEERSDTYTFGAVFTPSFLPELRVSVDYFKITLDGAIAALGGGLNNTLNLCYNVLQDAGSEFCQAVSRDRNTGAITDNFPVRVLAANTGQLKTSGIDFVVRYTQPLNFGLFGLAETSTLSFGMDFTYLDEFTATPVAAFPNIKNRCAGAFGQTCGEPLPRWRGTSRITWDMGPISISARHRYIGKVTDDRHVVPTRAGSATAPALADLSHPVLGDEHYFDLSFTAEVMDRVELFGGVNNVFSNAPPVVGSAQVRANTYPATYDSLGAEFFIGAQLKF</sequence>
<dbReference type="EMBL" id="CP020083">
    <property type="protein sequence ID" value="ASR53097.1"/>
    <property type="molecule type" value="Genomic_DNA"/>
</dbReference>
<keyword evidence="4 8" id="KW-0812">Transmembrane</keyword>
<dbReference type="InterPro" id="IPR036942">
    <property type="entry name" value="Beta-barrel_TonB_sf"/>
</dbReference>
<keyword evidence="14" id="KW-1185">Reference proteome</keyword>
<evidence type="ECO:0000256" key="9">
    <source>
        <dbReference type="RuleBase" id="RU003357"/>
    </source>
</evidence>
<name>A0ABM6MAK9_9SPHN</name>